<evidence type="ECO:0000256" key="2">
    <source>
        <dbReference type="ARBA" id="ARBA00022692"/>
    </source>
</evidence>
<feature type="transmembrane region" description="Helical" evidence="6">
    <location>
        <begin position="166"/>
        <end position="186"/>
    </location>
</feature>
<keyword evidence="4 6" id="KW-0472">Membrane</keyword>
<dbReference type="InterPro" id="IPR002645">
    <property type="entry name" value="STAS_dom"/>
</dbReference>
<gene>
    <name evidence="8" type="ORF">F6J89_08880</name>
</gene>
<dbReference type="Gene3D" id="3.30.750.24">
    <property type="entry name" value="STAS domain"/>
    <property type="match status" value="1"/>
</dbReference>
<dbReference type="Pfam" id="PF01740">
    <property type="entry name" value="STAS"/>
    <property type="match status" value="1"/>
</dbReference>
<feature type="transmembrane region" description="Helical" evidence="6">
    <location>
        <begin position="90"/>
        <end position="111"/>
    </location>
</feature>
<evidence type="ECO:0000259" key="7">
    <source>
        <dbReference type="PROSITE" id="PS50801"/>
    </source>
</evidence>
<dbReference type="InterPro" id="IPR036513">
    <property type="entry name" value="STAS_dom_sf"/>
</dbReference>
<feature type="domain" description="STAS" evidence="7">
    <location>
        <begin position="441"/>
        <end position="545"/>
    </location>
</feature>
<accession>A0A6B3NAX4</accession>
<dbReference type="InterPro" id="IPR001902">
    <property type="entry name" value="SLC26A/SulP_fam"/>
</dbReference>
<dbReference type="PROSITE" id="PS50801">
    <property type="entry name" value="STAS"/>
    <property type="match status" value="1"/>
</dbReference>
<reference evidence="8" key="1">
    <citation type="submission" date="2019-11" db="EMBL/GenBank/DDBJ databases">
        <title>Genomic insights into an expanded diversity of filamentous marine cyanobacteria reveals the extraordinary biosynthetic potential of Moorea and Okeania.</title>
        <authorList>
            <person name="Ferreira Leao T."/>
            <person name="Wang M."/>
            <person name="Moss N."/>
            <person name="Da Silva R."/>
            <person name="Sanders J."/>
            <person name="Nurk S."/>
            <person name="Gurevich A."/>
            <person name="Humphrey G."/>
            <person name="Reher R."/>
            <person name="Zhu Q."/>
            <person name="Belda-Ferre P."/>
            <person name="Glukhov E."/>
            <person name="Rex R."/>
            <person name="Dorrestein P.C."/>
            <person name="Knight R."/>
            <person name="Pevzner P."/>
            <person name="Gerwick W.H."/>
            <person name="Gerwick L."/>
        </authorList>
    </citation>
    <scope>NUCLEOTIDE SEQUENCE</scope>
    <source>
        <strain evidence="8">SIO1C4</strain>
    </source>
</reference>
<feature type="transmembrane region" description="Helical" evidence="6">
    <location>
        <begin position="39"/>
        <end position="58"/>
    </location>
</feature>
<dbReference type="PANTHER" id="PTHR11814">
    <property type="entry name" value="SULFATE TRANSPORTER"/>
    <property type="match status" value="1"/>
</dbReference>
<dbReference type="EMBL" id="JAAHFQ010000129">
    <property type="protein sequence ID" value="NER27732.1"/>
    <property type="molecule type" value="Genomic_DNA"/>
</dbReference>
<keyword evidence="3 6" id="KW-1133">Transmembrane helix</keyword>
<evidence type="ECO:0000256" key="4">
    <source>
        <dbReference type="ARBA" id="ARBA00023136"/>
    </source>
</evidence>
<name>A0A6B3NAX4_9CYAN</name>
<evidence type="ECO:0000313" key="8">
    <source>
        <dbReference type="EMBL" id="NER27732.1"/>
    </source>
</evidence>
<dbReference type="InterPro" id="IPR011547">
    <property type="entry name" value="SLC26A/SulP_dom"/>
</dbReference>
<organism evidence="8">
    <name type="scientific">Symploca sp. SIO1C4</name>
    <dbReference type="NCBI Taxonomy" id="2607765"/>
    <lineage>
        <taxon>Bacteria</taxon>
        <taxon>Bacillati</taxon>
        <taxon>Cyanobacteriota</taxon>
        <taxon>Cyanophyceae</taxon>
        <taxon>Coleofasciculales</taxon>
        <taxon>Coleofasciculaceae</taxon>
        <taxon>Symploca</taxon>
    </lineage>
</organism>
<sequence length="584" mass="61971">MQLVNRLHFRNLRGDIFGGLTAAIVALPLALAFGVSSGAGAINGLYGAIFVGFFAALCGGTPSQISGPTGPMTVVMATVFTALTDKNSDTGLAIVFTVVMLGGLFQILFGILRLGKYITLMPYTVISGFMSGVGVIIIIIEIAPLLGHDASGSVVESLSKLPSFLMTPNPAATALGLLTLAIVFGSPPKLNRILPAPLLALIVCTAISVYLLPGNEIARIGEIPIGLPKLHLPVFDFAQLKDIVGYGLMLATLGSIDSLLTSLVADNITRTQHDSDRELIGQGIGNLISGLFGGLPGAGATMRTVINVYAGGKTALSGIVHALVLLSIVLWAGGLTESIPHTVLAGILIKVGIDIIDWSFITRAHRISLKATGLMYAVLLLTVFVDLITAVAVGVFVANLLTVKRLSEIQSDKMKVITTPSDETSLSHEEKLLLKQANGRILLFRLGGPMSFGAAKTISQRMSIVENYDVLILDFGDVPMLGVTTSLAIENMVKDACEKRRQVFLVGASGKVKARLRRLKVLNLLPPKNRVANRLYALKMAMALIQGQFGEDNSTQFKGNGSDTDDWDTNDTQAQTNETVIKDR</sequence>
<dbReference type="AlphaFoldDB" id="A0A6B3NAX4"/>
<feature type="transmembrane region" description="Helical" evidence="6">
    <location>
        <begin position="339"/>
        <end position="361"/>
    </location>
</feature>
<feature type="region of interest" description="Disordered" evidence="5">
    <location>
        <begin position="554"/>
        <end position="584"/>
    </location>
</feature>
<proteinExistence type="predicted"/>
<feature type="transmembrane region" description="Helical" evidence="6">
    <location>
        <begin position="243"/>
        <end position="265"/>
    </location>
</feature>
<evidence type="ECO:0000256" key="1">
    <source>
        <dbReference type="ARBA" id="ARBA00004141"/>
    </source>
</evidence>
<evidence type="ECO:0000256" key="5">
    <source>
        <dbReference type="SAM" id="MobiDB-lite"/>
    </source>
</evidence>
<dbReference type="GO" id="GO:0016020">
    <property type="term" value="C:membrane"/>
    <property type="evidence" value="ECO:0007669"/>
    <property type="project" value="UniProtKB-SubCell"/>
</dbReference>
<evidence type="ECO:0000256" key="6">
    <source>
        <dbReference type="SAM" id="Phobius"/>
    </source>
</evidence>
<comment type="caution">
    <text evidence="8">The sequence shown here is derived from an EMBL/GenBank/DDBJ whole genome shotgun (WGS) entry which is preliminary data.</text>
</comment>
<dbReference type="Pfam" id="PF00916">
    <property type="entry name" value="Sulfate_transp"/>
    <property type="match status" value="1"/>
</dbReference>
<dbReference type="CDD" id="cd07042">
    <property type="entry name" value="STAS_SulP_like_sulfate_transporter"/>
    <property type="match status" value="1"/>
</dbReference>
<dbReference type="GO" id="GO:0055085">
    <property type="term" value="P:transmembrane transport"/>
    <property type="evidence" value="ECO:0007669"/>
    <property type="project" value="InterPro"/>
</dbReference>
<feature type="transmembrane region" description="Helical" evidence="6">
    <location>
        <begin position="373"/>
        <end position="401"/>
    </location>
</feature>
<evidence type="ECO:0000256" key="3">
    <source>
        <dbReference type="ARBA" id="ARBA00022989"/>
    </source>
</evidence>
<feature type="transmembrane region" description="Helical" evidence="6">
    <location>
        <begin position="315"/>
        <end position="333"/>
    </location>
</feature>
<feature type="transmembrane region" description="Helical" evidence="6">
    <location>
        <begin position="12"/>
        <end position="33"/>
    </location>
</feature>
<protein>
    <submittedName>
        <fullName evidence="8">SulP family inorganic anion transporter</fullName>
    </submittedName>
</protein>
<feature type="compositionally biased region" description="Polar residues" evidence="5">
    <location>
        <begin position="570"/>
        <end position="584"/>
    </location>
</feature>
<feature type="transmembrane region" description="Helical" evidence="6">
    <location>
        <begin position="193"/>
        <end position="212"/>
    </location>
</feature>
<comment type="subcellular location">
    <subcellularLocation>
        <location evidence="1">Membrane</location>
        <topology evidence="1">Multi-pass membrane protein</topology>
    </subcellularLocation>
</comment>
<feature type="transmembrane region" description="Helical" evidence="6">
    <location>
        <begin position="123"/>
        <end position="146"/>
    </location>
</feature>
<keyword evidence="2 6" id="KW-0812">Transmembrane</keyword>
<dbReference type="SUPFAM" id="SSF52091">
    <property type="entry name" value="SpoIIaa-like"/>
    <property type="match status" value="1"/>
</dbReference>